<dbReference type="Proteomes" id="UP000809621">
    <property type="component" value="Unassembled WGS sequence"/>
</dbReference>
<dbReference type="InterPro" id="IPR001764">
    <property type="entry name" value="Glyco_hydro_3_N"/>
</dbReference>
<dbReference type="EMBL" id="JAFEUM010000009">
    <property type="protein sequence ID" value="MBM7038228.1"/>
    <property type="molecule type" value="Genomic_DNA"/>
</dbReference>
<evidence type="ECO:0000256" key="5">
    <source>
        <dbReference type="RuleBase" id="RU361161"/>
    </source>
</evidence>
<gene>
    <name evidence="7" type="ORF">JQC93_17680</name>
</gene>
<comment type="caution">
    <text evidence="7">The sequence shown here is derived from an EMBL/GenBank/DDBJ whole genome shotgun (WGS) entry which is preliminary data.</text>
</comment>
<dbReference type="Gene3D" id="2.60.40.10">
    <property type="entry name" value="Immunoglobulins"/>
    <property type="match status" value="1"/>
</dbReference>
<organism evidence="7 8">
    <name type="scientific">Vibrio ulleungensis</name>
    <dbReference type="NCBI Taxonomy" id="2807619"/>
    <lineage>
        <taxon>Bacteria</taxon>
        <taxon>Pseudomonadati</taxon>
        <taxon>Pseudomonadota</taxon>
        <taxon>Gammaproteobacteria</taxon>
        <taxon>Vibrionales</taxon>
        <taxon>Vibrionaceae</taxon>
        <taxon>Vibrio</taxon>
    </lineage>
</organism>
<evidence type="ECO:0000256" key="2">
    <source>
        <dbReference type="ARBA" id="ARBA00022801"/>
    </source>
</evidence>
<comment type="similarity">
    <text evidence="1 5">Belongs to the glycosyl hydrolase 3 family.</text>
</comment>
<dbReference type="InterPro" id="IPR017853">
    <property type="entry name" value="GH"/>
</dbReference>
<protein>
    <submittedName>
        <fullName evidence="7">Glycoside hydrolase family 3 protein</fullName>
    </submittedName>
</protein>
<feature type="domain" description="Fibronectin type III-like" evidence="6">
    <location>
        <begin position="328"/>
        <end position="404"/>
    </location>
</feature>
<proteinExistence type="inferred from homology"/>
<dbReference type="InterPro" id="IPR002772">
    <property type="entry name" value="Glyco_hydro_3_C"/>
</dbReference>
<dbReference type="InterPro" id="IPR050288">
    <property type="entry name" value="Cellulose_deg_GH3"/>
</dbReference>
<keyword evidence="3" id="KW-0119">Carbohydrate metabolism</keyword>
<evidence type="ECO:0000259" key="6">
    <source>
        <dbReference type="SMART" id="SM01217"/>
    </source>
</evidence>
<dbReference type="Pfam" id="PF14310">
    <property type="entry name" value="Fn3-like"/>
    <property type="match status" value="1"/>
</dbReference>
<name>A0ABS2HPT5_9VIBR</name>
<reference evidence="7 8" key="1">
    <citation type="submission" date="2021-02" db="EMBL/GenBank/DDBJ databases">
        <authorList>
            <person name="Park J.-S."/>
        </authorList>
    </citation>
    <scope>NUCLEOTIDE SEQUENCE [LARGE SCALE GENOMIC DNA]</scope>
    <source>
        <strain evidence="7 8">188UL20-2</strain>
    </source>
</reference>
<dbReference type="GO" id="GO:0016787">
    <property type="term" value="F:hydrolase activity"/>
    <property type="evidence" value="ECO:0007669"/>
    <property type="project" value="UniProtKB-KW"/>
</dbReference>
<dbReference type="InterPro" id="IPR026891">
    <property type="entry name" value="Fn3-like"/>
</dbReference>
<dbReference type="Gene3D" id="3.20.20.300">
    <property type="entry name" value="Glycoside hydrolase, family 3, N-terminal domain"/>
    <property type="match status" value="1"/>
</dbReference>
<dbReference type="SUPFAM" id="SSF51445">
    <property type="entry name" value="(Trans)glycosidases"/>
    <property type="match status" value="1"/>
</dbReference>
<evidence type="ECO:0000256" key="1">
    <source>
        <dbReference type="ARBA" id="ARBA00005336"/>
    </source>
</evidence>
<dbReference type="Pfam" id="PF01915">
    <property type="entry name" value="Glyco_hydro_3_C"/>
    <property type="match status" value="1"/>
</dbReference>
<dbReference type="PRINTS" id="PR00133">
    <property type="entry name" value="GLHYDRLASE3"/>
</dbReference>
<keyword evidence="2 5" id="KW-0378">Hydrolase</keyword>
<accession>A0ABS2HPT5</accession>
<evidence type="ECO:0000313" key="8">
    <source>
        <dbReference type="Proteomes" id="UP000809621"/>
    </source>
</evidence>
<evidence type="ECO:0000313" key="7">
    <source>
        <dbReference type="EMBL" id="MBM7038228.1"/>
    </source>
</evidence>
<keyword evidence="4 5" id="KW-0326">Glycosidase</keyword>
<evidence type="ECO:0000256" key="3">
    <source>
        <dbReference type="ARBA" id="ARBA00023277"/>
    </source>
</evidence>
<dbReference type="Pfam" id="PF00933">
    <property type="entry name" value="Glyco_hydro_3"/>
    <property type="match status" value="1"/>
</dbReference>
<dbReference type="RefSeq" id="WP_205159697.1">
    <property type="nucleotide sequence ID" value="NZ_JAFEUM010000009.1"/>
</dbReference>
<dbReference type="InterPro" id="IPR036881">
    <property type="entry name" value="Glyco_hydro_3_C_sf"/>
</dbReference>
<evidence type="ECO:0000256" key="4">
    <source>
        <dbReference type="ARBA" id="ARBA00023295"/>
    </source>
</evidence>
<dbReference type="PROSITE" id="PS00775">
    <property type="entry name" value="GLYCOSYL_HYDROL_F3"/>
    <property type="match status" value="1"/>
</dbReference>
<dbReference type="SMART" id="SM01217">
    <property type="entry name" value="Fn3_like"/>
    <property type="match status" value="1"/>
</dbReference>
<dbReference type="InterPro" id="IPR036962">
    <property type="entry name" value="Glyco_hydro_3_N_sf"/>
</dbReference>
<keyword evidence="8" id="KW-1185">Reference proteome</keyword>
<dbReference type="SUPFAM" id="SSF52279">
    <property type="entry name" value="Beta-D-glucan exohydrolase, C-terminal domain"/>
    <property type="match status" value="1"/>
</dbReference>
<dbReference type="Gene3D" id="3.40.50.1700">
    <property type="entry name" value="Glycoside hydrolase family 3 C-terminal domain"/>
    <property type="match status" value="1"/>
</dbReference>
<dbReference type="InterPro" id="IPR019800">
    <property type="entry name" value="Glyco_hydro_3_AS"/>
</dbReference>
<dbReference type="PANTHER" id="PTHR42715">
    <property type="entry name" value="BETA-GLUCOSIDASE"/>
    <property type="match status" value="1"/>
</dbReference>
<sequence length="926" mass="101070">MSDPIQRANDALKAQQILAPVSRQAAAEGIVLLRNHQHVLPLLPSDKVSLFGRCQVDYYRSGTGSGGAVNVPYTVNAVQGMQNNQSINLNQELVAIYQDWLANNPFDDGGGGWAAEPWFQHEMPLDDNLVSRAKSISNKAVVFVGRTAGEDQDNALTKGSFLLTDTEQKMIDTVCAHFDQVIVVLNVTNVIDMSWLDEGENRDSIKGVLYSWAAGMEGGDALADILSGDVTPSGRLTDSIAYQLSDHPSDENFGSDVRNLYVEDIYVGYRYFETFAPEKIRFPFGAGLSYTSFSKQLNSYTVEGSAADAVLHFDVLVTNTGNQYSGKEVASLYVTAPQGKLGQPIKALVGFNKTSTLAPGESEILTIRVPAHVLSSYDDSGVTGHKSCWLLEAGDYQFSLGGSVREAAHIDACWSIKSTLIIDQVSEALAPVIAFERIKPELSEGSFSLGLEAVNTRSIDLEKRIIDNLPTSYTITGDKGIRLEDVKQGRAEMRDFIAQLNAHQLATIVRGEGMCSPKVTPGTAAAFGGVSDELFQFGIPVAAASDGPSGIRMDSGHPASQVPIGTLLACTWNTELNHQLYTLVGKEMQANEIDTLLGPGMNIHRHPLNGRNFEYFSEDPFLTGKMACAQTLGLKHAGVSGTVKHFAANDQETGRHHVDSVMSERALREIHLKGFEMVVKEGEASTIMTTYNPVNGHWTASSYDLNTTILRQEWGYTGIVMSDWWAKMNHCVSGGEESISFTSFMVRSQNDLYMVVENDKAEHGGHNDDTLAALDNGTLTIGELQRCAMNICRFIIDAPVMQRPLKAYEPIKPFSPKSQADEHAILLESNTPLGTKNNTTRTIRVTQAGVYRCSVQASYEKDSLAQSTCSLLINDDFAMTFSLNGTEGKTQTVEGVPIRLEVGDYHLQFNFVKPGLYLDSLTLVQS</sequence>
<dbReference type="PANTHER" id="PTHR42715:SF10">
    <property type="entry name" value="BETA-GLUCOSIDASE"/>
    <property type="match status" value="1"/>
</dbReference>
<dbReference type="InterPro" id="IPR013783">
    <property type="entry name" value="Ig-like_fold"/>
</dbReference>
<dbReference type="Gene3D" id="2.60.120.260">
    <property type="entry name" value="Galactose-binding domain-like"/>
    <property type="match status" value="1"/>
</dbReference>